<dbReference type="Proteomes" id="UP000008068">
    <property type="component" value="Unassembled WGS sequence"/>
</dbReference>
<evidence type="ECO:0000313" key="2">
    <source>
        <dbReference type="EMBL" id="EGT43439.1"/>
    </source>
</evidence>
<name>G0P2X2_CAEBE</name>
<accession>G0P2X2</accession>
<feature type="transmembrane region" description="Helical" evidence="1">
    <location>
        <begin position="172"/>
        <end position="195"/>
    </location>
</feature>
<sequence length="382" mass="44053">MSDETLDFSGNGPEEVQTLLTNSEVDPGLLSNETTTTTVVDVVTKAITTTIAPTLAGYQPNPYRIGLLALKCLLIILLFTLSCTIRRDFLKYFVLFLIIPLFIEAGFDIFTEIHASTAIFGTQQFDWEYFNLAPRDNETVTDWQKHAVENYGQILQKYTTYQVYTKDQLFSIVSYVAGDFIFWSLLFSTTTVFHYAHKAIVRPEQITYDPICSSFIKIQIVPVLFTAIDTLVSIYAIPQWSYLFVLFVLRITACTLSFIIFTQTFASLFLFCRRKDEVTKTSPHEHVRNSKLRLFLFVIFTLLIHALTAPYIIWAGLTIAYDVGQLLGFGWYLPMHFASEMFPLHLTLFLVRPFAFTILALILLNPYRRRFMKFFCSCCRRH</sequence>
<keyword evidence="1" id="KW-0472">Membrane</keyword>
<protein>
    <submittedName>
        <fullName evidence="2">Uncharacterized protein</fullName>
    </submittedName>
</protein>
<evidence type="ECO:0000313" key="3">
    <source>
        <dbReference type="Proteomes" id="UP000008068"/>
    </source>
</evidence>
<proteinExistence type="predicted"/>
<dbReference type="EMBL" id="GL380032">
    <property type="protein sequence ID" value="EGT43439.1"/>
    <property type="molecule type" value="Genomic_DNA"/>
</dbReference>
<feature type="transmembrane region" description="Helical" evidence="1">
    <location>
        <begin position="243"/>
        <end position="271"/>
    </location>
</feature>
<keyword evidence="3" id="KW-1185">Reference proteome</keyword>
<dbReference type="HOGENOM" id="CLU_726127_0_0_1"/>
<feature type="transmembrane region" description="Helical" evidence="1">
    <location>
        <begin position="292"/>
        <end position="321"/>
    </location>
</feature>
<feature type="transmembrane region" description="Helical" evidence="1">
    <location>
        <begin position="341"/>
        <end position="364"/>
    </location>
</feature>
<organism evidence="3">
    <name type="scientific">Caenorhabditis brenneri</name>
    <name type="common">Nematode worm</name>
    <dbReference type="NCBI Taxonomy" id="135651"/>
    <lineage>
        <taxon>Eukaryota</taxon>
        <taxon>Metazoa</taxon>
        <taxon>Ecdysozoa</taxon>
        <taxon>Nematoda</taxon>
        <taxon>Chromadorea</taxon>
        <taxon>Rhabditida</taxon>
        <taxon>Rhabditina</taxon>
        <taxon>Rhabditomorpha</taxon>
        <taxon>Rhabditoidea</taxon>
        <taxon>Rhabditidae</taxon>
        <taxon>Peloderinae</taxon>
        <taxon>Caenorhabditis</taxon>
    </lineage>
</organism>
<dbReference type="OrthoDB" id="5816421at2759"/>
<dbReference type="FunCoup" id="G0P2X2">
    <property type="interactions" value="459"/>
</dbReference>
<evidence type="ECO:0000256" key="1">
    <source>
        <dbReference type="SAM" id="Phobius"/>
    </source>
</evidence>
<reference evidence="3" key="1">
    <citation type="submission" date="2011-07" db="EMBL/GenBank/DDBJ databases">
        <authorList>
            <consortium name="Caenorhabditis brenneri Sequencing and Analysis Consortium"/>
            <person name="Wilson R.K."/>
        </authorList>
    </citation>
    <scope>NUCLEOTIDE SEQUENCE [LARGE SCALE GENOMIC DNA]</scope>
    <source>
        <strain evidence="3">PB2801</strain>
    </source>
</reference>
<feature type="transmembrane region" description="Helical" evidence="1">
    <location>
        <begin position="65"/>
        <end position="85"/>
    </location>
</feature>
<keyword evidence="1" id="KW-0812">Transmembrane</keyword>
<dbReference type="AlphaFoldDB" id="G0P2X2"/>
<feature type="transmembrane region" description="Helical" evidence="1">
    <location>
        <begin position="92"/>
        <end position="110"/>
    </location>
</feature>
<dbReference type="InParanoid" id="G0P2X2"/>
<feature type="transmembrane region" description="Helical" evidence="1">
    <location>
        <begin position="215"/>
        <end position="237"/>
    </location>
</feature>
<gene>
    <name evidence="2" type="ORF">CAEBREN_17631</name>
</gene>
<dbReference type="eggNOG" id="ENOG502TGHC">
    <property type="taxonomic scope" value="Eukaryota"/>
</dbReference>
<keyword evidence="1" id="KW-1133">Transmembrane helix</keyword>
<dbReference type="STRING" id="135651.G0P2X2"/>